<sequence length="20" mass="2124">MDVACGLVSIPDENHGTHDN</sequence>
<protein>
    <submittedName>
        <fullName evidence="2">Uncharacterized protein</fullName>
    </submittedName>
</protein>
<accession>A0A0A8Z4Y6</accession>
<reference evidence="2" key="1">
    <citation type="submission" date="2014-09" db="EMBL/GenBank/DDBJ databases">
        <authorList>
            <person name="Magalhaes I.L.F."/>
            <person name="Oliveira U."/>
            <person name="Santos F.R."/>
            <person name="Vidigal T.H.D.A."/>
            <person name="Brescovit A.D."/>
            <person name="Santos A.J."/>
        </authorList>
    </citation>
    <scope>NUCLEOTIDE SEQUENCE</scope>
    <source>
        <tissue evidence="2">Shoot tissue taken approximately 20 cm above the soil surface</tissue>
    </source>
</reference>
<feature type="region of interest" description="Disordered" evidence="1">
    <location>
        <begin position="1"/>
        <end position="20"/>
    </location>
</feature>
<evidence type="ECO:0000256" key="1">
    <source>
        <dbReference type="SAM" id="MobiDB-lite"/>
    </source>
</evidence>
<name>A0A0A8Z4Y6_ARUDO</name>
<dbReference type="AlphaFoldDB" id="A0A0A8Z4Y6"/>
<reference evidence="2" key="2">
    <citation type="journal article" date="2015" name="Data Brief">
        <title>Shoot transcriptome of the giant reed, Arundo donax.</title>
        <authorList>
            <person name="Barrero R.A."/>
            <person name="Guerrero F.D."/>
            <person name="Moolhuijzen P."/>
            <person name="Goolsby J.A."/>
            <person name="Tidwell J."/>
            <person name="Bellgard S.E."/>
            <person name="Bellgard M.I."/>
        </authorList>
    </citation>
    <scope>NUCLEOTIDE SEQUENCE</scope>
    <source>
        <tissue evidence="2">Shoot tissue taken approximately 20 cm above the soil surface</tissue>
    </source>
</reference>
<evidence type="ECO:0000313" key="2">
    <source>
        <dbReference type="EMBL" id="JAD32743.1"/>
    </source>
</evidence>
<organism evidence="2">
    <name type="scientific">Arundo donax</name>
    <name type="common">Giant reed</name>
    <name type="synonym">Donax arundinaceus</name>
    <dbReference type="NCBI Taxonomy" id="35708"/>
    <lineage>
        <taxon>Eukaryota</taxon>
        <taxon>Viridiplantae</taxon>
        <taxon>Streptophyta</taxon>
        <taxon>Embryophyta</taxon>
        <taxon>Tracheophyta</taxon>
        <taxon>Spermatophyta</taxon>
        <taxon>Magnoliopsida</taxon>
        <taxon>Liliopsida</taxon>
        <taxon>Poales</taxon>
        <taxon>Poaceae</taxon>
        <taxon>PACMAD clade</taxon>
        <taxon>Arundinoideae</taxon>
        <taxon>Arundineae</taxon>
        <taxon>Arundo</taxon>
    </lineage>
</organism>
<dbReference type="EMBL" id="GBRH01265152">
    <property type="protein sequence ID" value="JAD32743.1"/>
    <property type="molecule type" value="Transcribed_RNA"/>
</dbReference>
<proteinExistence type="predicted"/>